<dbReference type="RefSeq" id="WP_011091105.1">
    <property type="nucleotide sequence ID" value="NC_004528.1"/>
</dbReference>
<keyword evidence="1" id="KW-0614">Plasmid</keyword>
<protein>
    <recommendedName>
        <fullName evidence="2">ASCH domain-containing protein</fullName>
    </recommendedName>
</protein>
<evidence type="ECO:0008006" key="2">
    <source>
        <dbReference type="Google" id="ProtNLM"/>
    </source>
</evidence>
<geneLocation type="plasmid" evidence="1">
    <name>pLC22R</name>
</geneLocation>
<accession>Q8GC37</accession>
<dbReference type="EMBL" id="AJ493278">
    <property type="protein sequence ID" value="CAD38157.1"/>
    <property type="molecule type" value="Genomic_DNA"/>
</dbReference>
<proteinExistence type="predicted"/>
<organism evidence="1">
    <name type="scientific">Leuconostoc citreum</name>
    <dbReference type="NCBI Taxonomy" id="33964"/>
    <lineage>
        <taxon>Bacteria</taxon>
        <taxon>Bacillati</taxon>
        <taxon>Bacillota</taxon>
        <taxon>Bacilli</taxon>
        <taxon>Lactobacillales</taxon>
        <taxon>Lactobacillaceae</taxon>
        <taxon>Leuconostoc</taxon>
    </lineage>
</organism>
<evidence type="ECO:0000313" key="1">
    <source>
        <dbReference type="EMBL" id="CAD38157.1"/>
    </source>
</evidence>
<sequence>MNKEILISIYPSYLRQIREGIKNFEFRPFKLDSGSKEFIYMWVYETRPIMAINTLLLVKNPIVDLEKSITGSYGLGEQEFVKNVNNNRYAYEIIKVYNLKYPILLSDMKKLGIYNAPQNYLILNKYKHLFNRLSVEKKSLF</sequence>
<name>Q8GC37_LEUCI</name>
<reference evidence="1" key="1">
    <citation type="journal article" date="2004" name="FEMS Microbiol. Lett.">
        <title>A new vector, pGID052, for genetic transfer in Oenococcus oeni.</title>
        <authorList>
            <person name="Beltramo C."/>
            <person name="Oraby M."/>
            <person name="Bourel G."/>
            <person name="Garmyn D."/>
            <person name="Guzzo J."/>
        </authorList>
    </citation>
    <scope>NUCLEOTIDE SEQUENCE [LARGE SCALE GENOMIC DNA]</scope>
    <source>
        <strain evidence="1">22R</strain>
        <plasmid evidence="1">pLC22R</plasmid>
    </source>
</reference>
<dbReference type="AlphaFoldDB" id="Q8GC37"/>
<dbReference type="InterPro" id="IPR015947">
    <property type="entry name" value="PUA-like_sf"/>
</dbReference>
<dbReference type="SUPFAM" id="SSF88697">
    <property type="entry name" value="PUA domain-like"/>
    <property type="match status" value="1"/>
</dbReference>